<evidence type="ECO:0000313" key="4">
    <source>
        <dbReference type="Proteomes" id="UP000709295"/>
    </source>
</evidence>
<accession>A0A8J5IZ05</accession>
<dbReference type="PANTHER" id="PTHR12296">
    <property type="entry name" value="DENN DOMAIN-CONTAINING PROTEIN 4"/>
    <property type="match status" value="1"/>
</dbReference>
<dbReference type="EMBL" id="JAENGY010001801">
    <property type="protein sequence ID" value="KAG6946845.1"/>
    <property type="molecule type" value="Genomic_DNA"/>
</dbReference>
<feature type="region of interest" description="Disordered" evidence="1">
    <location>
        <begin position="254"/>
        <end position="294"/>
    </location>
</feature>
<dbReference type="PROSITE" id="PS50211">
    <property type="entry name" value="DENN"/>
    <property type="match status" value="1"/>
</dbReference>
<dbReference type="GO" id="GO:0032483">
    <property type="term" value="P:regulation of Rab protein signal transduction"/>
    <property type="evidence" value="ECO:0007669"/>
    <property type="project" value="TreeGrafter"/>
</dbReference>
<dbReference type="AlphaFoldDB" id="A0A8J5IZ05"/>
<dbReference type="InterPro" id="IPR051696">
    <property type="entry name" value="DENN_Domain_GEFs"/>
</dbReference>
<dbReference type="PANTHER" id="PTHR12296:SF21">
    <property type="entry name" value="DENN DOMAIN-CONTAINING PROTEIN 3"/>
    <property type="match status" value="1"/>
</dbReference>
<evidence type="ECO:0000256" key="1">
    <source>
        <dbReference type="SAM" id="MobiDB-lite"/>
    </source>
</evidence>
<dbReference type="Proteomes" id="UP000709295">
    <property type="component" value="Unassembled WGS sequence"/>
</dbReference>
<proteinExistence type="predicted"/>
<dbReference type="SMART" id="SM00799">
    <property type="entry name" value="DENN"/>
    <property type="match status" value="1"/>
</dbReference>
<feature type="domain" description="UDENN" evidence="2">
    <location>
        <begin position="532"/>
        <end position="919"/>
    </location>
</feature>
<sequence length="925" mass="101389">MADATCADVPSAGKTLSASTLLQSFPEASVQPLPANLGSVVDALEPPTLSVSNLELELQQRHRAERQQDGVAFVVPVLSPEITIPMSTEPRSLRGSWRPISPSNSMATKPSNSTLSVLSAAAASLKGKTHQVAQQQKRALSAFQQKGGLVSWLHGEMEDPGVMASPSSAIDESPLTTPDVCQPGDLCTPPSPRSPIEATISKAGRRRSMPNLRSNSLLDNFFDKVAAVTASPPSSPQVHGVNLQPTVVIAKPSTSSCDASLHGQQTSRPNAPSTPEIGRQRAATTDTPPKTNAITGTDGSTFLKAQSAASLNPPQPETRFSLDEVLSDEWSCSVLWAHLYSSAVGRDHQHHQRLSFLIETTFRITPLYQKLARVDESTSDKEIDFKKLVARLKRLHSRYLVHNGATALATSGVPVASPAASHAKTQLAVAIHTLNDQKMPNKVNAHVEKVISTLLQLAREVEREFRVLGTRTYVNFAVSSLYRNFITHKSDPASIATLLRAARIPFYQQPNSAVYPLCLELLKEEQHEDPQTLFSRAECQAFIITAQPDSSIEFTDMSPHTSDAMAQQSALLRTIEPFLNPSANVQSAASMPLAFNFITGSGTNAVYGAVMWLPLEQNNALGAKNVSTGFCIISKFPLVDSMRHFLSALWKDIRCNTEATDHEVQVIKASIAMRTQCLVPPCDQLPVLDFKLDDLFDSLSLTNVLRLFAFVLLEKKIVLVASSYTILFCVSEAMRALLHPLVWSHVYVPVLPLSLKDCLHCPTPFIFGLHDSYVRRSEMPRPSNDLVVVNLDRDSLTGGGDVFLPPVRHSMMREELFRLCKPHLAGRDSVDNFDAGKCTLGSFPTAAIRRVFHKHVREILKSLEPCVNRFEFNEQSVSVVDNDNSSLWSADTVRFCSSMLHTQAVSTYLASPRSEEIENVERIFV</sequence>
<evidence type="ECO:0000259" key="2">
    <source>
        <dbReference type="PROSITE" id="PS50211"/>
    </source>
</evidence>
<reference evidence="3" key="1">
    <citation type="submission" date="2021-01" db="EMBL/GenBank/DDBJ databases">
        <title>Phytophthora aleatoria, a newly-described species from Pinus radiata is distinct from Phytophthora cactorum isolates based on comparative genomics.</title>
        <authorList>
            <person name="Mcdougal R."/>
            <person name="Panda P."/>
            <person name="Williams N."/>
            <person name="Studholme D.J."/>
        </authorList>
    </citation>
    <scope>NUCLEOTIDE SEQUENCE</scope>
    <source>
        <strain evidence="3">NZFS 4037</strain>
    </source>
</reference>
<dbReference type="Pfam" id="PF02141">
    <property type="entry name" value="DENN"/>
    <property type="match status" value="1"/>
</dbReference>
<organism evidence="3 4">
    <name type="scientific">Phytophthora aleatoria</name>
    <dbReference type="NCBI Taxonomy" id="2496075"/>
    <lineage>
        <taxon>Eukaryota</taxon>
        <taxon>Sar</taxon>
        <taxon>Stramenopiles</taxon>
        <taxon>Oomycota</taxon>
        <taxon>Peronosporomycetes</taxon>
        <taxon>Peronosporales</taxon>
        <taxon>Peronosporaceae</taxon>
        <taxon>Phytophthora</taxon>
    </lineage>
</organism>
<keyword evidence="4" id="KW-1185">Reference proteome</keyword>
<dbReference type="InterPro" id="IPR001194">
    <property type="entry name" value="cDENN_dom"/>
</dbReference>
<name>A0A8J5IZ05_9STRA</name>
<gene>
    <name evidence="3" type="ORF">JG688_00015811</name>
</gene>
<feature type="compositionally biased region" description="Polar residues" evidence="1">
    <location>
        <begin position="282"/>
        <end position="294"/>
    </location>
</feature>
<protein>
    <recommendedName>
        <fullName evidence="2">UDENN domain-containing protein</fullName>
    </recommendedName>
</protein>
<dbReference type="InterPro" id="IPR037516">
    <property type="entry name" value="Tripartite_DENN"/>
</dbReference>
<feature type="compositionally biased region" description="Polar residues" evidence="1">
    <location>
        <begin position="254"/>
        <end position="273"/>
    </location>
</feature>
<dbReference type="GO" id="GO:0031410">
    <property type="term" value="C:cytoplasmic vesicle"/>
    <property type="evidence" value="ECO:0007669"/>
    <property type="project" value="TreeGrafter"/>
</dbReference>
<evidence type="ECO:0000313" key="3">
    <source>
        <dbReference type="EMBL" id="KAG6946845.1"/>
    </source>
</evidence>
<comment type="caution">
    <text evidence="3">The sequence shown here is derived from an EMBL/GenBank/DDBJ whole genome shotgun (WGS) entry which is preliminary data.</text>
</comment>